<dbReference type="STRING" id="1229726.GRFL_3480"/>
<dbReference type="PANTHER" id="PTHR36444:SF2">
    <property type="entry name" value="TRANSCRIPTIONAL REGULATOR PROTEIN YOBU-RELATED"/>
    <property type="match status" value="1"/>
</dbReference>
<reference evidence="2 3" key="1">
    <citation type="submission" date="2016-07" db="EMBL/GenBank/DDBJ databases">
        <title>Multi-omics approach to identify versatile polysaccharide utilization systems of a marine flavobacterium Gramella flava.</title>
        <authorList>
            <person name="Tang K."/>
        </authorList>
    </citation>
    <scope>NUCLEOTIDE SEQUENCE [LARGE SCALE GENOMIC DNA]</scope>
    <source>
        <strain evidence="2 3">JLT2011</strain>
    </source>
</reference>
<dbReference type="InterPro" id="IPR029442">
    <property type="entry name" value="GyrI-like"/>
</dbReference>
<dbReference type="PANTHER" id="PTHR36444">
    <property type="entry name" value="TRANSCRIPTIONAL REGULATOR PROTEIN YOBU-RELATED"/>
    <property type="match status" value="1"/>
</dbReference>
<dbReference type="SUPFAM" id="SSF55136">
    <property type="entry name" value="Probable bacterial effector-binding domain"/>
    <property type="match status" value="1"/>
</dbReference>
<dbReference type="KEGG" id="gfl:GRFL_3480"/>
<accession>A0A1L7IAE3</accession>
<dbReference type="EMBL" id="CP016359">
    <property type="protein sequence ID" value="APU70204.1"/>
    <property type="molecule type" value="Genomic_DNA"/>
</dbReference>
<keyword evidence="3" id="KW-1185">Reference proteome</keyword>
<gene>
    <name evidence="2" type="ORF">GRFL_3480</name>
</gene>
<dbReference type="InterPro" id="IPR011256">
    <property type="entry name" value="Reg_factor_effector_dom_sf"/>
</dbReference>
<dbReference type="Gene3D" id="3.20.80.10">
    <property type="entry name" value="Regulatory factor, effector binding domain"/>
    <property type="match status" value="1"/>
</dbReference>
<dbReference type="InterPro" id="IPR010499">
    <property type="entry name" value="AraC_E-bd"/>
</dbReference>
<dbReference type="AlphaFoldDB" id="A0A1L7IAE3"/>
<evidence type="ECO:0000313" key="3">
    <source>
        <dbReference type="Proteomes" id="UP000186230"/>
    </source>
</evidence>
<protein>
    <submittedName>
        <fullName evidence="2">Transcriptional regulator, AraC family</fullName>
    </submittedName>
</protein>
<dbReference type="SMART" id="SM00871">
    <property type="entry name" value="AraC_E_bind"/>
    <property type="match status" value="1"/>
</dbReference>
<organism evidence="2 3">
    <name type="scientific">Christiangramia flava JLT2011</name>
    <dbReference type="NCBI Taxonomy" id="1229726"/>
    <lineage>
        <taxon>Bacteria</taxon>
        <taxon>Pseudomonadati</taxon>
        <taxon>Bacteroidota</taxon>
        <taxon>Flavobacteriia</taxon>
        <taxon>Flavobacteriales</taxon>
        <taxon>Flavobacteriaceae</taxon>
        <taxon>Christiangramia</taxon>
    </lineage>
</organism>
<dbReference type="Proteomes" id="UP000186230">
    <property type="component" value="Chromosome"/>
</dbReference>
<name>A0A1L7IAE3_9FLAO</name>
<feature type="domain" description="AraC effector-binding" evidence="1">
    <location>
        <begin position="2"/>
        <end position="160"/>
    </location>
</feature>
<evidence type="ECO:0000313" key="2">
    <source>
        <dbReference type="EMBL" id="APU70204.1"/>
    </source>
</evidence>
<dbReference type="RefSeq" id="WP_083645753.1">
    <property type="nucleotide sequence ID" value="NZ_AMRU01000004.1"/>
</dbReference>
<evidence type="ECO:0000259" key="1">
    <source>
        <dbReference type="SMART" id="SM00871"/>
    </source>
</evidence>
<sequence length="162" mass="18344">MGEPEIKKTSAIKLVGIKVATSLAADKTSLLWQRFMKLRGGIKNASSKDLYSVQVYGKNFMTGDFDTDSIFEKWAGMSVTDHDTSYKILENLVIPEGLYAVFTHHGTAKKFADTSKYIFENWLPASEYRLANRPHFEVLGSTYKGPENPDSEEQIWIPIEEK</sequence>
<proteinExistence type="predicted"/>
<dbReference type="InterPro" id="IPR053182">
    <property type="entry name" value="YobU-like_regulator"/>
</dbReference>
<dbReference type="OrthoDB" id="8560232at2"/>
<dbReference type="Pfam" id="PF06445">
    <property type="entry name" value="GyrI-like"/>
    <property type="match status" value="1"/>
</dbReference>